<comment type="caution">
    <text evidence="7">The sequence shown here is derived from an EMBL/GenBank/DDBJ whole genome shotgun (WGS) entry which is preliminary data.</text>
</comment>
<evidence type="ECO:0000256" key="3">
    <source>
        <dbReference type="ARBA" id="ARBA00023004"/>
    </source>
</evidence>
<evidence type="ECO:0000256" key="4">
    <source>
        <dbReference type="ARBA" id="ARBA00023014"/>
    </source>
</evidence>
<dbReference type="PANTHER" id="PTHR21496">
    <property type="entry name" value="FERREDOXIN-RELATED"/>
    <property type="match status" value="1"/>
</dbReference>
<dbReference type="SUPFAM" id="SSF50022">
    <property type="entry name" value="ISP domain"/>
    <property type="match status" value="1"/>
</dbReference>
<accession>A0A645D2Z2</accession>
<comment type="cofactor">
    <cofactor evidence="5">
        <name>[2Fe-2S] cluster</name>
        <dbReference type="ChEBI" id="CHEBI:190135"/>
    </cofactor>
</comment>
<keyword evidence="4" id="KW-0411">Iron-sulfur</keyword>
<feature type="domain" description="Rieske" evidence="6">
    <location>
        <begin position="1"/>
        <end position="75"/>
    </location>
</feature>
<dbReference type="CDD" id="cd03467">
    <property type="entry name" value="Rieske"/>
    <property type="match status" value="1"/>
</dbReference>
<sequence length="78" mass="8175">MDGAFYALNNKCPHMGGSLADGTLEGATITCPRHGAKYDVRTGKNLGNAKIAFVQMKVGDATALPVKIEGKDILVELA</sequence>
<proteinExistence type="predicted"/>
<reference evidence="7" key="1">
    <citation type="submission" date="2019-08" db="EMBL/GenBank/DDBJ databases">
        <authorList>
            <person name="Kucharzyk K."/>
            <person name="Murdoch R.W."/>
            <person name="Higgins S."/>
            <person name="Loffler F."/>
        </authorList>
    </citation>
    <scope>NUCLEOTIDE SEQUENCE</scope>
</reference>
<keyword evidence="1" id="KW-0001">2Fe-2S</keyword>
<evidence type="ECO:0000313" key="7">
    <source>
        <dbReference type="EMBL" id="MPM83521.1"/>
    </source>
</evidence>
<dbReference type="PANTHER" id="PTHR21496:SF0">
    <property type="entry name" value="RIESKE DOMAIN-CONTAINING PROTEIN"/>
    <property type="match status" value="1"/>
</dbReference>
<dbReference type="Pfam" id="PF00355">
    <property type="entry name" value="Rieske"/>
    <property type="match status" value="1"/>
</dbReference>
<dbReference type="AlphaFoldDB" id="A0A645D2Z2"/>
<dbReference type="Gene3D" id="2.102.10.10">
    <property type="entry name" value="Rieske [2Fe-2S] iron-sulphur domain"/>
    <property type="match status" value="1"/>
</dbReference>
<dbReference type="GO" id="GO:0051213">
    <property type="term" value="F:dioxygenase activity"/>
    <property type="evidence" value="ECO:0007669"/>
    <property type="project" value="UniProtKB-KW"/>
</dbReference>
<evidence type="ECO:0000256" key="2">
    <source>
        <dbReference type="ARBA" id="ARBA00022723"/>
    </source>
</evidence>
<dbReference type="GO" id="GO:0051537">
    <property type="term" value="F:2 iron, 2 sulfur cluster binding"/>
    <property type="evidence" value="ECO:0007669"/>
    <property type="project" value="UniProtKB-KW"/>
</dbReference>
<dbReference type="InterPro" id="IPR036922">
    <property type="entry name" value="Rieske_2Fe-2S_sf"/>
</dbReference>
<keyword evidence="3" id="KW-0408">Iron</keyword>
<gene>
    <name evidence="7" type="primary">hcaC_3</name>
    <name evidence="7" type="ORF">SDC9_130585</name>
</gene>
<dbReference type="InterPro" id="IPR017941">
    <property type="entry name" value="Rieske_2Fe-2S"/>
</dbReference>
<evidence type="ECO:0000259" key="6">
    <source>
        <dbReference type="PROSITE" id="PS51296"/>
    </source>
</evidence>
<name>A0A645D2Z2_9ZZZZ</name>
<organism evidence="7">
    <name type="scientific">bioreactor metagenome</name>
    <dbReference type="NCBI Taxonomy" id="1076179"/>
    <lineage>
        <taxon>unclassified sequences</taxon>
        <taxon>metagenomes</taxon>
        <taxon>ecological metagenomes</taxon>
    </lineage>
</organism>
<protein>
    <submittedName>
        <fullName evidence="7">3-phenylpropionate/cinnamic acid dioxygenase ferredoxin subunit</fullName>
    </submittedName>
</protein>
<keyword evidence="7" id="KW-0223">Dioxygenase</keyword>
<evidence type="ECO:0000256" key="5">
    <source>
        <dbReference type="ARBA" id="ARBA00034078"/>
    </source>
</evidence>
<dbReference type="EMBL" id="VSSQ01032297">
    <property type="protein sequence ID" value="MPM83521.1"/>
    <property type="molecule type" value="Genomic_DNA"/>
</dbReference>
<dbReference type="PROSITE" id="PS51296">
    <property type="entry name" value="RIESKE"/>
    <property type="match status" value="1"/>
</dbReference>
<evidence type="ECO:0000256" key="1">
    <source>
        <dbReference type="ARBA" id="ARBA00022714"/>
    </source>
</evidence>
<keyword evidence="7" id="KW-0560">Oxidoreductase</keyword>
<dbReference type="GO" id="GO:0046872">
    <property type="term" value="F:metal ion binding"/>
    <property type="evidence" value="ECO:0007669"/>
    <property type="project" value="UniProtKB-KW"/>
</dbReference>
<keyword evidence="2" id="KW-0479">Metal-binding</keyword>